<proteinExistence type="predicted"/>
<sequence length="116" mass="12974">VVENDSSVAIIEGLNALGDMFIRHNALNMMKNTNNSRQLIQAIEQGFNLIAQSIDSRIINVRLTALTNMIKLFFAGQVNSGEAFAKLIVAWYDESTDIRVGGLLTTFFPTYADKFW</sequence>
<evidence type="ECO:0000313" key="2">
    <source>
        <dbReference type="EMBL" id="CAF4424645.1"/>
    </source>
</evidence>
<gene>
    <name evidence="2" type="ORF">OKA104_LOCUS52729</name>
</gene>
<accession>A0A820QUA3</accession>
<name>A0A820QUA3_9BILA</name>
<evidence type="ECO:0000259" key="1">
    <source>
        <dbReference type="Pfam" id="PF12719"/>
    </source>
</evidence>
<dbReference type="Proteomes" id="UP000663881">
    <property type="component" value="Unassembled WGS sequence"/>
</dbReference>
<reference evidence="2" key="1">
    <citation type="submission" date="2021-02" db="EMBL/GenBank/DDBJ databases">
        <authorList>
            <person name="Nowell W R."/>
        </authorList>
    </citation>
    <scope>NUCLEOTIDE SEQUENCE</scope>
</reference>
<dbReference type="Pfam" id="PF12719">
    <property type="entry name" value="Cnd3"/>
    <property type="match status" value="1"/>
</dbReference>
<feature type="non-terminal residue" evidence="2">
    <location>
        <position position="1"/>
    </location>
</feature>
<dbReference type="EMBL" id="CAJOAY010031261">
    <property type="protein sequence ID" value="CAF4424645.1"/>
    <property type="molecule type" value="Genomic_DNA"/>
</dbReference>
<feature type="domain" description="Nuclear condensin complex subunit 3 C-terminal" evidence="1">
    <location>
        <begin position="7"/>
        <end position="112"/>
    </location>
</feature>
<organism evidence="2 3">
    <name type="scientific">Adineta steineri</name>
    <dbReference type="NCBI Taxonomy" id="433720"/>
    <lineage>
        <taxon>Eukaryota</taxon>
        <taxon>Metazoa</taxon>
        <taxon>Spiralia</taxon>
        <taxon>Gnathifera</taxon>
        <taxon>Rotifera</taxon>
        <taxon>Eurotatoria</taxon>
        <taxon>Bdelloidea</taxon>
        <taxon>Adinetida</taxon>
        <taxon>Adinetidae</taxon>
        <taxon>Adineta</taxon>
    </lineage>
</organism>
<dbReference type="AlphaFoldDB" id="A0A820QUA3"/>
<dbReference type="InterPro" id="IPR025977">
    <property type="entry name" value="Cnd3_C"/>
</dbReference>
<comment type="caution">
    <text evidence="2">The sequence shown here is derived from an EMBL/GenBank/DDBJ whole genome shotgun (WGS) entry which is preliminary data.</text>
</comment>
<evidence type="ECO:0000313" key="3">
    <source>
        <dbReference type="Proteomes" id="UP000663881"/>
    </source>
</evidence>
<protein>
    <recommendedName>
        <fullName evidence="1">Nuclear condensin complex subunit 3 C-terminal domain-containing protein</fullName>
    </recommendedName>
</protein>